<gene>
    <name evidence="1" type="ORF">LCGC14_0744410</name>
</gene>
<dbReference type="EMBL" id="LAZR01001770">
    <property type="protein sequence ID" value="KKN39336.1"/>
    <property type="molecule type" value="Genomic_DNA"/>
</dbReference>
<evidence type="ECO:0000313" key="1">
    <source>
        <dbReference type="EMBL" id="KKN39336.1"/>
    </source>
</evidence>
<sequence>MAGVDENLSADRGKAAVMTEEQIAEHLQGVSGLLMSLVADAAHLGLTALAHDLEAAKDSVGRAIRLVEPTTPGLTPDPVGFADGVRRDMERIRGKLR</sequence>
<accession>A0A0F9SQV1</accession>
<organism evidence="1">
    <name type="scientific">marine sediment metagenome</name>
    <dbReference type="NCBI Taxonomy" id="412755"/>
    <lineage>
        <taxon>unclassified sequences</taxon>
        <taxon>metagenomes</taxon>
        <taxon>ecological metagenomes</taxon>
    </lineage>
</organism>
<name>A0A0F9SQV1_9ZZZZ</name>
<reference evidence="1" key="1">
    <citation type="journal article" date="2015" name="Nature">
        <title>Complex archaea that bridge the gap between prokaryotes and eukaryotes.</title>
        <authorList>
            <person name="Spang A."/>
            <person name="Saw J.H."/>
            <person name="Jorgensen S.L."/>
            <person name="Zaremba-Niedzwiedzka K."/>
            <person name="Martijn J."/>
            <person name="Lind A.E."/>
            <person name="van Eijk R."/>
            <person name="Schleper C."/>
            <person name="Guy L."/>
            <person name="Ettema T.J."/>
        </authorList>
    </citation>
    <scope>NUCLEOTIDE SEQUENCE</scope>
</reference>
<protein>
    <submittedName>
        <fullName evidence="1">Uncharacterized protein</fullName>
    </submittedName>
</protein>
<dbReference type="AlphaFoldDB" id="A0A0F9SQV1"/>
<comment type="caution">
    <text evidence="1">The sequence shown here is derived from an EMBL/GenBank/DDBJ whole genome shotgun (WGS) entry which is preliminary data.</text>
</comment>
<proteinExistence type="predicted"/>